<dbReference type="PROSITE" id="PS00041">
    <property type="entry name" value="HTH_ARAC_FAMILY_1"/>
    <property type="match status" value="1"/>
</dbReference>
<dbReference type="SUPFAM" id="SSF46689">
    <property type="entry name" value="Homeodomain-like"/>
    <property type="match status" value="2"/>
</dbReference>
<reference evidence="6" key="1">
    <citation type="journal article" date="2019" name="Int. J. Syst. Evol. Microbiol.">
        <title>The Global Catalogue of Microorganisms (GCM) 10K type strain sequencing project: providing services to taxonomists for standard genome sequencing and annotation.</title>
        <authorList>
            <consortium name="The Broad Institute Genomics Platform"/>
            <consortium name="The Broad Institute Genome Sequencing Center for Infectious Disease"/>
            <person name="Wu L."/>
            <person name="Ma J."/>
        </authorList>
    </citation>
    <scope>NUCLEOTIDE SEQUENCE [LARGE SCALE GENOMIC DNA]</scope>
    <source>
        <strain evidence="6">CECT 7477</strain>
    </source>
</reference>
<accession>A0ABV8JKL8</accession>
<evidence type="ECO:0000313" key="6">
    <source>
        <dbReference type="Proteomes" id="UP001595814"/>
    </source>
</evidence>
<dbReference type="Gene3D" id="1.10.10.60">
    <property type="entry name" value="Homeodomain-like"/>
    <property type="match status" value="2"/>
</dbReference>
<organism evidence="5 6">
    <name type="scientific">Euzebyella saccharophila</name>
    <dbReference type="NCBI Taxonomy" id="679664"/>
    <lineage>
        <taxon>Bacteria</taxon>
        <taxon>Pseudomonadati</taxon>
        <taxon>Bacteroidota</taxon>
        <taxon>Flavobacteriia</taxon>
        <taxon>Flavobacteriales</taxon>
        <taxon>Flavobacteriaceae</taxon>
        <taxon>Euzebyella</taxon>
    </lineage>
</organism>
<keyword evidence="2" id="KW-0238">DNA-binding</keyword>
<dbReference type="InterPro" id="IPR009057">
    <property type="entry name" value="Homeodomain-like_sf"/>
</dbReference>
<dbReference type="InterPro" id="IPR018062">
    <property type="entry name" value="HTH_AraC-typ_CS"/>
</dbReference>
<evidence type="ECO:0000313" key="5">
    <source>
        <dbReference type="EMBL" id="MFC4094935.1"/>
    </source>
</evidence>
<dbReference type="Pfam" id="PF12833">
    <property type="entry name" value="HTH_18"/>
    <property type="match status" value="1"/>
</dbReference>
<protein>
    <submittedName>
        <fullName evidence="5">Helix-turn-helix domain-containing protein</fullName>
    </submittedName>
</protein>
<proteinExistence type="predicted"/>
<comment type="caution">
    <text evidence="5">The sequence shown here is derived from an EMBL/GenBank/DDBJ whole genome shotgun (WGS) entry which is preliminary data.</text>
</comment>
<dbReference type="InterPro" id="IPR018060">
    <property type="entry name" value="HTH_AraC"/>
</dbReference>
<dbReference type="PROSITE" id="PS01124">
    <property type="entry name" value="HTH_ARAC_FAMILY_2"/>
    <property type="match status" value="1"/>
</dbReference>
<evidence type="ECO:0000256" key="3">
    <source>
        <dbReference type="ARBA" id="ARBA00023163"/>
    </source>
</evidence>
<sequence length="284" mass="32821">MSIRFDEHRKDLEPYGLTCELFQPQVMAKQERHNELEINFLPDCSLTYLIGNNEYQIPKGSIVAFWGLMPHQVVNYLGEDPYFVVTVPFSILDEWKLPKDFLDAMFDGEFISIAAPKDIKFEKKRFKKWSKELKQNESQLSSACSLEIGAYIKRFALQSFSSEINLKNTQPADINLVERMAMFIAANFTDSIRVSHVAKEVGLHPDYANSIFKKAFRKTISDYIITQRISFAERKLTVSNDSITSVAYQSGFNSICRFNVAFKKKNKLTPREYRKKHLLVKLAS</sequence>
<dbReference type="Proteomes" id="UP001595814">
    <property type="component" value="Unassembled WGS sequence"/>
</dbReference>
<feature type="domain" description="HTH araC/xylS-type" evidence="4">
    <location>
        <begin position="178"/>
        <end position="276"/>
    </location>
</feature>
<dbReference type="RefSeq" id="WP_192462154.1">
    <property type="nucleotide sequence ID" value="NZ_JACYFJ010000003.1"/>
</dbReference>
<dbReference type="EMBL" id="JBHSAW010000003">
    <property type="protein sequence ID" value="MFC4094935.1"/>
    <property type="molecule type" value="Genomic_DNA"/>
</dbReference>
<keyword evidence="1" id="KW-0805">Transcription regulation</keyword>
<gene>
    <name evidence="5" type="ORF">ACFOUT_03560</name>
</gene>
<dbReference type="PANTHER" id="PTHR43280">
    <property type="entry name" value="ARAC-FAMILY TRANSCRIPTIONAL REGULATOR"/>
    <property type="match status" value="1"/>
</dbReference>
<evidence type="ECO:0000259" key="4">
    <source>
        <dbReference type="PROSITE" id="PS01124"/>
    </source>
</evidence>
<evidence type="ECO:0000256" key="1">
    <source>
        <dbReference type="ARBA" id="ARBA00023015"/>
    </source>
</evidence>
<name>A0ABV8JKL8_9FLAO</name>
<evidence type="ECO:0000256" key="2">
    <source>
        <dbReference type="ARBA" id="ARBA00023125"/>
    </source>
</evidence>
<dbReference type="PANTHER" id="PTHR43280:SF27">
    <property type="entry name" value="TRANSCRIPTIONAL REGULATOR MTLR"/>
    <property type="match status" value="1"/>
</dbReference>
<keyword evidence="6" id="KW-1185">Reference proteome</keyword>
<keyword evidence="3" id="KW-0804">Transcription</keyword>
<dbReference type="SMART" id="SM00342">
    <property type="entry name" value="HTH_ARAC"/>
    <property type="match status" value="1"/>
</dbReference>